<feature type="compositionally biased region" description="Basic and acidic residues" evidence="7">
    <location>
        <begin position="282"/>
        <end position="397"/>
    </location>
</feature>
<accession>A0A9P0G3H8</accession>
<keyword evidence="5" id="KW-0234">DNA repair</keyword>
<evidence type="ECO:0000256" key="6">
    <source>
        <dbReference type="ARBA" id="ARBA00023242"/>
    </source>
</evidence>
<evidence type="ECO:0000259" key="9">
    <source>
        <dbReference type="Pfam" id="PF12253"/>
    </source>
</evidence>
<keyword evidence="4" id="KW-0143">Chaperone</keyword>
<dbReference type="EMBL" id="OU963863">
    <property type="protein sequence ID" value="CAH0767678.1"/>
    <property type="molecule type" value="Genomic_DNA"/>
</dbReference>
<dbReference type="AlphaFoldDB" id="A0A9P0G3H8"/>
<feature type="region of interest" description="Disordered" evidence="7">
    <location>
        <begin position="166"/>
        <end position="397"/>
    </location>
</feature>
<dbReference type="InterPro" id="IPR021644">
    <property type="entry name" value="CAF-1_p150_acidic"/>
</dbReference>
<evidence type="ECO:0000256" key="3">
    <source>
        <dbReference type="ARBA" id="ARBA00022763"/>
    </source>
</evidence>
<feature type="region of interest" description="Disordered" evidence="7">
    <location>
        <begin position="542"/>
        <end position="595"/>
    </location>
</feature>
<proteinExistence type="predicted"/>
<keyword evidence="11" id="KW-1185">Reference proteome</keyword>
<evidence type="ECO:0000256" key="1">
    <source>
        <dbReference type="ARBA" id="ARBA00004123"/>
    </source>
</evidence>
<keyword evidence="2" id="KW-0235">DNA replication</keyword>
<feature type="region of interest" description="Disordered" evidence="7">
    <location>
        <begin position="960"/>
        <end position="1025"/>
    </location>
</feature>
<feature type="compositionally biased region" description="Basic and acidic residues" evidence="7">
    <location>
        <begin position="556"/>
        <end position="565"/>
    </location>
</feature>
<evidence type="ECO:0000259" key="8">
    <source>
        <dbReference type="Pfam" id="PF11600"/>
    </source>
</evidence>
<dbReference type="GO" id="GO:0005634">
    <property type="term" value="C:nucleus"/>
    <property type="evidence" value="ECO:0007669"/>
    <property type="project" value="UniProtKB-SubCell"/>
</dbReference>
<feature type="compositionally biased region" description="Basic and acidic residues" evidence="7">
    <location>
        <begin position="95"/>
        <end position="113"/>
    </location>
</feature>
<gene>
    <name evidence="10" type="ORF">BEMITA_LOCUS4920</name>
</gene>
<keyword evidence="6" id="KW-0539">Nucleus</keyword>
<feature type="region of interest" description="Disordered" evidence="7">
    <location>
        <begin position="688"/>
        <end position="715"/>
    </location>
</feature>
<feature type="region of interest" description="Disordered" evidence="7">
    <location>
        <begin position="24"/>
        <end position="49"/>
    </location>
</feature>
<dbReference type="PANTHER" id="PTHR15272">
    <property type="entry name" value="CHROMATIN ASSEMBLY FACTOR 1 SUBUNIT A CAF-1 SUBUNIT A"/>
    <property type="match status" value="1"/>
</dbReference>
<keyword evidence="3" id="KW-0227">DNA damage</keyword>
<feature type="region of interest" description="Disordered" evidence="7">
    <location>
        <begin position="62"/>
        <end position="131"/>
    </location>
</feature>
<dbReference type="Pfam" id="PF12253">
    <property type="entry name" value="CAF1A_dimeriz"/>
    <property type="match status" value="1"/>
</dbReference>
<dbReference type="GO" id="GO:0006281">
    <property type="term" value="P:DNA repair"/>
    <property type="evidence" value="ECO:0007669"/>
    <property type="project" value="UniProtKB-KW"/>
</dbReference>
<dbReference type="GO" id="GO:0033186">
    <property type="term" value="C:CAF-1 complex"/>
    <property type="evidence" value="ECO:0007669"/>
    <property type="project" value="TreeGrafter"/>
</dbReference>
<feature type="compositionally biased region" description="Basic and acidic residues" evidence="7">
    <location>
        <begin position="62"/>
        <end position="72"/>
    </location>
</feature>
<feature type="compositionally biased region" description="Basic and acidic residues" evidence="7">
    <location>
        <begin position="894"/>
        <end position="903"/>
    </location>
</feature>
<dbReference type="Pfam" id="PF11600">
    <property type="entry name" value="CAF1A_acidic"/>
    <property type="match status" value="1"/>
</dbReference>
<feature type="compositionally biased region" description="Low complexity" evidence="7">
    <location>
        <begin position="1061"/>
        <end position="1071"/>
    </location>
</feature>
<feature type="compositionally biased region" description="Polar residues" evidence="7">
    <location>
        <begin position="236"/>
        <end position="256"/>
    </location>
</feature>
<evidence type="ECO:0000256" key="5">
    <source>
        <dbReference type="ARBA" id="ARBA00023204"/>
    </source>
</evidence>
<feature type="compositionally biased region" description="Basic and acidic residues" evidence="7">
    <location>
        <begin position="206"/>
        <end position="215"/>
    </location>
</feature>
<protein>
    <recommendedName>
        <fullName evidence="12">Chromatin assembly factor 1 subunit A</fullName>
    </recommendedName>
</protein>
<evidence type="ECO:0000256" key="4">
    <source>
        <dbReference type="ARBA" id="ARBA00023186"/>
    </source>
</evidence>
<name>A0A9P0G3H8_BEMTA</name>
<feature type="compositionally biased region" description="Low complexity" evidence="7">
    <location>
        <begin position="913"/>
        <end position="931"/>
    </location>
</feature>
<feature type="domain" description="Chromatin assembly factor 1 subunit A dimerization" evidence="9">
    <location>
        <begin position="527"/>
        <end position="595"/>
    </location>
</feature>
<evidence type="ECO:0008006" key="12">
    <source>
        <dbReference type="Google" id="ProtNLM"/>
    </source>
</evidence>
<feature type="compositionally biased region" description="Basic and acidic residues" evidence="7">
    <location>
        <begin position="974"/>
        <end position="989"/>
    </location>
</feature>
<feature type="compositionally biased region" description="Low complexity" evidence="7">
    <location>
        <begin position="993"/>
        <end position="1004"/>
    </location>
</feature>
<reference evidence="10" key="1">
    <citation type="submission" date="2021-12" db="EMBL/GenBank/DDBJ databases">
        <authorList>
            <person name="King R."/>
        </authorList>
    </citation>
    <scope>NUCLEOTIDE SEQUENCE</scope>
</reference>
<evidence type="ECO:0000256" key="7">
    <source>
        <dbReference type="SAM" id="MobiDB-lite"/>
    </source>
</evidence>
<evidence type="ECO:0000313" key="11">
    <source>
        <dbReference type="Proteomes" id="UP001152759"/>
    </source>
</evidence>
<feature type="compositionally biased region" description="Acidic residues" evidence="7">
    <location>
        <begin position="586"/>
        <end position="595"/>
    </location>
</feature>
<feature type="region of interest" description="Disordered" evidence="7">
    <location>
        <begin position="885"/>
        <end position="944"/>
    </location>
</feature>
<evidence type="ECO:0000256" key="2">
    <source>
        <dbReference type="ARBA" id="ARBA00022705"/>
    </source>
</evidence>
<dbReference type="PANTHER" id="PTHR15272:SF0">
    <property type="entry name" value="CHROMATIN ASSEMBLY FACTOR 1 SUBUNIT A"/>
    <property type="match status" value="1"/>
</dbReference>
<dbReference type="InterPro" id="IPR022043">
    <property type="entry name" value="CAF1A_DD"/>
</dbReference>
<sequence length="1081" mass="121118">MSNTSCDNIDETQVPAKKLKQARLVFQPLKPPSAKKDNTSNAPKRKFNEIDDGIEILEVIDKDDSKENKKAVENGTAEPQETVLKKKKISVSDEELNKSKDDKIESDLKEKESVSSVVKENSAKAATAEEKGNVALVVDLEEKDRVEEDTKYACKEEEMLDQISKKLSAKGEADVSISSMADKTDGCESKSGASTEDEMEVSCIDLEEKSSESAKEPSVVDPQEESNEEDKKSKDGSVTSEVSENQSLNVSTSSAKEISVTSVKTPTSEKKTPKSRKLTPKQLEKQQEREKLRLEKERKKAEELEAKLKLKREKEELKRKEQEEKEKIRKEKEELKRREQEEKKRHEEQKRKDKEEKEKKRLAEIELKNEEKLRKEEEKRKAEEEKKKQEELKQKKENKVKAAFASFFVNKPKTEQSSKMETESEAAPTNLAFMPFQEKPFMKLAPTTRVTLSAERLASLESAITNASELDLKELYIHQLKSSDYQKGTSGKTWPSNDDDDSIIVEDDDDIETETDIVSKRTLMRAKLLQFHENHRPPYYGTWRKKSKTIKPRNPCQKDDVHFDYEVDSDDEWEEGEGESLRGSDDEKESEDDYEVDNETFVPHGYLSDEEVQEEEDAEDMNPEAQKLKLKLLGEEFEAELSEKTERLKPILVGPMWINNNVEDTTCVDSRIVKYLMPRRAVWKENGSISTTEPFGADENSPDKENNPTSGKNRKFTDEEVKGLIRLIHGSVRNRKFLVNEFLKILESQSSSATLKNINAKMKEIATYQICPNNENAKLFGRKCWFVAPEIRAQYGLSELLASDNPHVASVPDSSPMATPDPTVAITKFTKVLSEEERLKQLSEISTEHKQLNSPQIISTASPAPTGVPLITKFTKVLSEEECQRQLTSPAAEKLPKSHDKISKSPSIKSFLTSPKPGSSTATASSPVSSKLSQPAPKEKKRLPLLASVKVGEEIPAAVRPSCASLAKPPDTPKQPEKKLTSEPMHIDPVEASPLPLNSVPPSSKGSVGAGKNSSIPSSSGVKKRVPLLVSVKRGETIPLSARPSAANCLSNEKEMKDSSKANSSDAGSSKPNVIPCVELE</sequence>
<feature type="domain" description="Chromatin assembly factor 1 p150 subunit acidic region" evidence="8">
    <location>
        <begin position="286"/>
        <end position="442"/>
    </location>
</feature>
<dbReference type="GO" id="GO:0006334">
    <property type="term" value="P:nucleosome assembly"/>
    <property type="evidence" value="ECO:0007669"/>
    <property type="project" value="TreeGrafter"/>
</dbReference>
<organism evidence="10 11">
    <name type="scientific">Bemisia tabaci</name>
    <name type="common">Sweetpotato whitefly</name>
    <name type="synonym">Aleurodes tabaci</name>
    <dbReference type="NCBI Taxonomy" id="7038"/>
    <lineage>
        <taxon>Eukaryota</taxon>
        <taxon>Metazoa</taxon>
        <taxon>Ecdysozoa</taxon>
        <taxon>Arthropoda</taxon>
        <taxon>Hexapoda</taxon>
        <taxon>Insecta</taxon>
        <taxon>Pterygota</taxon>
        <taxon>Neoptera</taxon>
        <taxon>Paraneoptera</taxon>
        <taxon>Hemiptera</taxon>
        <taxon>Sternorrhyncha</taxon>
        <taxon>Aleyrodoidea</taxon>
        <taxon>Aleyrodidae</taxon>
        <taxon>Aleyrodinae</taxon>
        <taxon>Bemisia</taxon>
    </lineage>
</organism>
<comment type="subcellular location">
    <subcellularLocation>
        <location evidence="1">Nucleus</location>
    </subcellularLocation>
</comment>
<dbReference type="GO" id="GO:0006260">
    <property type="term" value="P:DNA replication"/>
    <property type="evidence" value="ECO:0007669"/>
    <property type="project" value="UniProtKB-KW"/>
</dbReference>
<feature type="compositionally biased region" description="Polar residues" evidence="7">
    <location>
        <begin position="1012"/>
        <end position="1021"/>
    </location>
</feature>
<evidence type="ECO:0000313" key="10">
    <source>
        <dbReference type="EMBL" id="CAH0767678.1"/>
    </source>
</evidence>
<dbReference type="Proteomes" id="UP001152759">
    <property type="component" value="Chromosome 2"/>
</dbReference>
<feature type="compositionally biased region" description="Acidic residues" evidence="7">
    <location>
        <begin position="566"/>
        <end position="578"/>
    </location>
</feature>
<feature type="region of interest" description="Disordered" evidence="7">
    <location>
        <begin position="1041"/>
        <end position="1081"/>
    </location>
</feature>